<comment type="caution">
    <text evidence="3">The sequence shown here is derived from an EMBL/GenBank/DDBJ whole genome shotgun (WGS) entry which is preliminary data.</text>
</comment>
<dbReference type="Gene3D" id="1.20.1440.30">
    <property type="entry name" value="Biosynthetic Protein domain"/>
    <property type="match status" value="1"/>
</dbReference>
<dbReference type="PANTHER" id="PTHR31299:SF0">
    <property type="entry name" value="ESTERASE, PUTATIVE (AFU_ORTHOLOGUE AFUA_1G05850)-RELATED"/>
    <property type="match status" value="1"/>
</dbReference>
<reference evidence="4" key="1">
    <citation type="submission" date="2018-12" db="EMBL/GenBank/DDBJ databases">
        <title>Tengunoibacter tsumagoiensis gen. nov., sp. nov., Dictyobacter kobayashii sp. nov., D. alpinus sp. nov., and D. joshuensis sp. nov. and description of Dictyobacteraceae fam. nov. within the order Ktedonobacterales isolated from Tengu-no-mugimeshi.</title>
        <authorList>
            <person name="Wang C.M."/>
            <person name="Zheng Y."/>
            <person name="Sakai Y."/>
            <person name="Toyoda A."/>
            <person name="Minakuchi Y."/>
            <person name="Abe K."/>
            <person name="Yokota A."/>
            <person name="Yabe S."/>
        </authorList>
    </citation>
    <scope>NUCLEOTIDE SEQUENCE [LARGE SCALE GENOMIC DNA]</scope>
    <source>
        <strain evidence="4">S-27</strain>
    </source>
</reference>
<dbReference type="InterPro" id="IPR007815">
    <property type="entry name" value="Emycin_Estase"/>
</dbReference>
<dbReference type="PIRSF" id="PIRSF036794">
    <property type="entry name" value="UCP_erythr_ester"/>
    <property type="match status" value="1"/>
</dbReference>
<dbReference type="CDD" id="cd14728">
    <property type="entry name" value="Ere-like"/>
    <property type="match status" value="1"/>
</dbReference>
<sequence length="540" mass="60832">MNVNCSTGRLMHGGLAVLLLCLLCMTMLTPAQAAPSSSHDTGDEVTSWLRQHAVPFTTAEPGSSDADLRPLAQMIGSAQVLGLGEETHGTHEFFAMKARIIEYMVQHMGVTAFAMEDDWGMSQGVDNYINGGSQDIWSVMLNDLFITWRTQEVKSLLEWLRTYNADPAHPHKVHFYGIDIQSLERPTVDGVLNYLRKVDPSQVETAHTIYQKFIGDNQNVGGWSQYKNLDQAGKQRYVSAAKQIYDVLHTHQAAYIQHSSPQAFAEALQDARVVVQYATVVPDRIQQDYALFSADHLPQATDPSSYYWFLQRDVYMAENVNWLQQHNVGRMVLWAHDDHIARNAALYHINGVTIEGNMGFYLQRWLGARYLPLGMTFSSGSFNANFSFSPTSYTIDTPNPYSLNGTLASVNLPRYMLDLRQAPRQGAVADWLDAGQAFRTVGMYPGTGKDEIYTPRQAFDIIIHFQRSHPSRMLSSQASFFGTLYDNANYIILGIIAFIALIIILVALLRWHYRRRLARERAFIQKLRSSPPATQTTTSS</sequence>
<evidence type="ECO:0000313" key="3">
    <source>
        <dbReference type="EMBL" id="GCE07344.1"/>
    </source>
</evidence>
<dbReference type="SUPFAM" id="SSF159501">
    <property type="entry name" value="EreA/ChaN-like"/>
    <property type="match status" value="1"/>
</dbReference>
<proteinExistence type="predicted"/>
<dbReference type="InterPro" id="IPR014622">
    <property type="entry name" value="UCP036794_erythomycin"/>
</dbReference>
<keyword evidence="4" id="KW-1185">Reference proteome</keyword>
<evidence type="ECO:0000256" key="1">
    <source>
        <dbReference type="SAM" id="Phobius"/>
    </source>
</evidence>
<keyword evidence="2" id="KW-0732">Signal</keyword>
<dbReference type="Gene3D" id="3.30.1870.10">
    <property type="entry name" value="EreA-like, domain 2"/>
    <property type="match status" value="1"/>
</dbReference>
<dbReference type="Proteomes" id="UP000287224">
    <property type="component" value="Unassembled WGS sequence"/>
</dbReference>
<keyword evidence="1" id="KW-1133">Transmembrane helix</keyword>
<keyword evidence="1" id="KW-0472">Membrane</keyword>
<keyword evidence="1" id="KW-0812">Transmembrane</keyword>
<gene>
    <name evidence="3" type="ORF">KDAU_46730</name>
</gene>
<protein>
    <submittedName>
        <fullName evidence="3">Succinoglycan biosynthesis protein</fullName>
    </submittedName>
</protein>
<organism evidence="3 4">
    <name type="scientific">Dictyobacter aurantiacus</name>
    <dbReference type="NCBI Taxonomy" id="1936993"/>
    <lineage>
        <taxon>Bacteria</taxon>
        <taxon>Bacillati</taxon>
        <taxon>Chloroflexota</taxon>
        <taxon>Ktedonobacteria</taxon>
        <taxon>Ktedonobacterales</taxon>
        <taxon>Dictyobacteraceae</taxon>
        <taxon>Dictyobacter</taxon>
    </lineage>
</organism>
<dbReference type="AlphaFoldDB" id="A0A401ZKK3"/>
<feature type="signal peptide" evidence="2">
    <location>
        <begin position="1"/>
        <end position="33"/>
    </location>
</feature>
<dbReference type="InterPro" id="IPR052036">
    <property type="entry name" value="Hydrolase/PRTase-associated"/>
</dbReference>
<name>A0A401ZKK3_9CHLR</name>
<dbReference type="EMBL" id="BIFQ01000001">
    <property type="protein sequence ID" value="GCE07344.1"/>
    <property type="molecule type" value="Genomic_DNA"/>
</dbReference>
<dbReference type="GO" id="GO:0046677">
    <property type="term" value="P:response to antibiotic"/>
    <property type="evidence" value="ECO:0007669"/>
    <property type="project" value="InterPro"/>
</dbReference>
<dbReference type="Pfam" id="PF05139">
    <property type="entry name" value="Erythro_esteras"/>
    <property type="match status" value="1"/>
</dbReference>
<evidence type="ECO:0000256" key="2">
    <source>
        <dbReference type="SAM" id="SignalP"/>
    </source>
</evidence>
<feature type="chain" id="PRO_5019364422" evidence="2">
    <location>
        <begin position="34"/>
        <end position="540"/>
    </location>
</feature>
<feature type="transmembrane region" description="Helical" evidence="1">
    <location>
        <begin position="490"/>
        <end position="511"/>
    </location>
</feature>
<evidence type="ECO:0000313" key="4">
    <source>
        <dbReference type="Proteomes" id="UP000287224"/>
    </source>
</evidence>
<dbReference type="Gene3D" id="3.40.1660.10">
    <property type="entry name" value="EreA-like (biosynthetic domain)"/>
    <property type="match status" value="1"/>
</dbReference>
<accession>A0A401ZKK3</accession>
<dbReference type="PANTHER" id="PTHR31299">
    <property type="entry name" value="ESTERASE, PUTATIVE (AFU_ORTHOLOGUE AFUA_1G05850)-RELATED"/>
    <property type="match status" value="1"/>
</dbReference>